<dbReference type="EMBL" id="JAHRIN010003526">
    <property type="protein sequence ID" value="MEQ2192767.1"/>
    <property type="molecule type" value="Genomic_DNA"/>
</dbReference>
<organism evidence="1 2">
    <name type="scientific">Xenoophorus captivus</name>
    <dbReference type="NCBI Taxonomy" id="1517983"/>
    <lineage>
        <taxon>Eukaryota</taxon>
        <taxon>Metazoa</taxon>
        <taxon>Chordata</taxon>
        <taxon>Craniata</taxon>
        <taxon>Vertebrata</taxon>
        <taxon>Euteleostomi</taxon>
        <taxon>Actinopterygii</taxon>
        <taxon>Neopterygii</taxon>
        <taxon>Teleostei</taxon>
        <taxon>Neoteleostei</taxon>
        <taxon>Acanthomorphata</taxon>
        <taxon>Ovalentaria</taxon>
        <taxon>Atherinomorphae</taxon>
        <taxon>Cyprinodontiformes</taxon>
        <taxon>Goodeidae</taxon>
        <taxon>Xenoophorus</taxon>
    </lineage>
</organism>
<protein>
    <submittedName>
        <fullName evidence="1">Uncharacterized protein</fullName>
    </submittedName>
</protein>
<comment type="caution">
    <text evidence="1">The sequence shown here is derived from an EMBL/GenBank/DDBJ whole genome shotgun (WGS) entry which is preliminary data.</text>
</comment>
<evidence type="ECO:0000313" key="2">
    <source>
        <dbReference type="Proteomes" id="UP001434883"/>
    </source>
</evidence>
<sequence length="125" mass="14041">MASSPSSMTTFTAGTKTGFFHFVSCQKTHSHLSFSLSPLGTGLHHREPAFLGQVTGSVKQEHSAEQVLFSGIWRNRQAGCVNKNKRKDRLKAGNQSFTMLKCQTSEVYPSIRRFTRKLWTSNMQT</sequence>
<proteinExistence type="predicted"/>
<evidence type="ECO:0000313" key="1">
    <source>
        <dbReference type="EMBL" id="MEQ2192767.1"/>
    </source>
</evidence>
<keyword evidence="2" id="KW-1185">Reference proteome</keyword>
<dbReference type="Proteomes" id="UP001434883">
    <property type="component" value="Unassembled WGS sequence"/>
</dbReference>
<reference evidence="1 2" key="1">
    <citation type="submission" date="2021-06" db="EMBL/GenBank/DDBJ databases">
        <authorList>
            <person name="Palmer J.M."/>
        </authorList>
    </citation>
    <scope>NUCLEOTIDE SEQUENCE [LARGE SCALE GENOMIC DNA]</scope>
    <source>
        <strain evidence="1 2">XC_2019</strain>
        <tissue evidence="1">Muscle</tissue>
    </source>
</reference>
<gene>
    <name evidence="1" type="ORF">XENOCAPTIV_016970</name>
</gene>
<name>A0ABV0QAD4_9TELE</name>
<accession>A0ABV0QAD4</accession>